<dbReference type="PANTHER" id="PTHR33568">
    <property type="entry name" value="DNA POLYMERASE"/>
    <property type="match status" value="1"/>
</dbReference>
<comment type="caution">
    <text evidence="1">The sequence shown here is derived from an EMBL/GenBank/DDBJ whole genome shotgun (WGS) entry which is preliminary data.</text>
</comment>
<feature type="non-terminal residue" evidence="1">
    <location>
        <position position="183"/>
    </location>
</feature>
<name>A0A482WCH4_ASBVE</name>
<evidence type="ECO:0000313" key="2">
    <source>
        <dbReference type="Proteomes" id="UP000292052"/>
    </source>
</evidence>
<dbReference type="OrthoDB" id="6750869at2759"/>
<dbReference type="AlphaFoldDB" id="A0A482WCH4"/>
<sequence length="183" mass="21813">MYSGLEKDVKVYLYKNGNHFDTINSMTGFYGQTYYCKKCDKPYQNKEKHKCKKGDKICIMCFKSKHEERSKKRIYCEKCCRYCFNQECLANHSEVCESIYKCLGCNKLLKRLDKTSKEGHNLVKEGKQKVDEGDKIIERGNKMIKKGNKMIEEGSKEHKCGWEKCRNCYKEVEIRKHKCYMQW</sequence>
<accession>A0A482WCH4</accession>
<dbReference type="PANTHER" id="PTHR33568:SF3">
    <property type="entry name" value="DNA-DIRECTED DNA POLYMERASE"/>
    <property type="match status" value="1"/>
</dbReference>
<reference evidence="1 2" key="1">
    <citation type="submission" date="2017-03" db="EMBL/GenBank/DDBJ databases">
        <title>Genome of the blue death feigning beetle - Asbolus verrucosus.</title>
        <authorList>
            <person name="Rider S.D."/>
        </authorList>
    </citation>
    <scope>NUCLEOTIDE SEQUENCE [LARGE SCALE GENOMIC DNA]</scope>
    <source>
        <strain evidence="1">Butters</strain>
        <tissue evidence="1">Head and leg muscle</tissue>
    </source>
</reference>
<dbReference type="EMBL" id="QDEB01003298">
    <property type="protein sequence ID" value="RZC42942.1"/>
    <property type="molecule type" value="Genomic_DNA"/>
</dbReference>
<gene>
    <name evidence="1" type="ORF">BDFB_014593</name>
</gene>
<dbReference type="Proteomes" id="UP000292052">
    <property type="component" value="Unassembled WGS sequence"/>
</dbReference>
<organism evidence="1 2">
    <name type="scientific">Asbolus verrucosus</name>
    <name type="common">Desert ironclad beetle</name>
    <dbReference type="NCBI Taxonomy" id="1661398"/>
    <lineage>
        <taxon>Eukaryota</taxon>
        <taxon>Metazoa</taxon>
        <taxon>Ecdysozoa</taxon>
        <taxon>Arthropoda</taxon>
        <taxon>Hexapoda</taxon>
        <taxon>Insecta</taxon>
        <taxon>Pterygota</taxon>
        <taxon>Neoptera</taxon>
        <taxon>Endopterygota</taxon>
        <taxon>Coleoptera</taxon>
        <taxon>Polyphaga</taxon>
        <taxon>Cucujiformia</taxon>
        <taxon>Tenebrionidae</taxon>
        <taxon>Pimeliinae</taxon>
        <taxon>Asbolus</taxon>
    </lineage>
</organism>
<evidence type="ECO:0000313" key="1">
    <source>
        <dbReference type="EMBL" id="RZC42942.1"/>
    </source>
</evidence>
<proteinExistence type="predicted"/>
<protein>
    <submittedName>
        <fullName evidence="1">Uncharacterized protein</fullName>
    </submittedName>
</protein>
<keyword evidence="2" id="KW-1185">Reference proteome</keyword>